<dbReference type="AlphaFoldDB" id="A0A2M9G0L7"/>
<dbReference type="Pfam" id="PF13409">
    <property type="entry name" value="GST_N_2"/>
    <property type="match status" value="1"/>
</dbReference>
<proteinExistence type="predicted"/>
<dbReference type="PANTHER" id="PTHR42673">
    <property type="entry name" value="MALEYLACETOACETATE ISOMERASE"/>
    <property type="match status" value="1"/>
</dbReference>
<evidence type="ECO:0000313" key="3">
    <source>
        <dbReference type="Proteomes" id="UP000229498"/>
    </source>
</evidence>
<evidence type="ECO:0000259" key="1">
    <source>
        <dbReference type="PROSITE" id="PS50404"/>
    </source>
</evidence>
<name>A0A2M9G0L7_9PROT</name>
<keyword evidence="3" id="KW-1185">Reference proteome</keyword>
<dbReference type="GO" id="GO:0006559">
    <property type="term" value="P:L-phenylalanine catabolic process"/>
    <property type="evidence" value="ECO:0007669"/>
    <property type="project" value="TreeGrafter"/>
</dbReference>
<dbReference type="SFLD" id="SFLDS00019">
    <property type="entry name" value="Glutathione_Transferase_(cytos"/>
    <property type="match status" value="1"/>
</dbReference>
<dbReference type="Gene3D" id="1.20.1050.10">
    <property type="match status" value="1"/>
</dbReference>
<organism evidence="2 3">
    <name type="scientific">Minwuia thermotolerans</name>
    <dbReference type="NCBI Taxonomy" id="2056226"/>
    <lineage>
        <taxon>Bacteria</taxon>
        <taxon>Pseudomonadati</taxon>
        <taxon>Pseudomonadota</taxon>
        <taxon>Alphaproteobacteria</taxon>
        <taxon>Minwuiales</taxon>
        <taxon>Minwuiaceae</taxon>
        <taxon>Minwuia</taxon>
    </lineage>
</organism>
<dbReference type="Gene3D" id="3.40.30.10">
    <property type="entry name" value="Glutaredoxin"/>
    <property type="match status" value="1"/>
</dbReference>
<dbReference type="GO" id="GO:0016034">
    <property type="term" value="F:maleylacetoacetate isomerase activity"/>
    <property type="evidence" value="ECO:0007669"/>
    <property type="project" value="TreeGrafter"/>
</dbReference>
<evidence type="ECO:0000313" key="2">
    <source>
        <dbReference type="EMBL" id="PJK29261.1"/>
    </source>
</evidence>
<dbReference type="PROSITE" id="PS50404">
    <property type="entry name" value="GST_NTER"/>
    <property type="match status" value="1"/>
</dbReference>
<protein>
    <submittedName>
        <fullName evidence="2">Glutathione S-transferase</fullName>
    </submittedName>
</protein>
<dbReference type="InterPro" id="IPR036282">
    <property type="entry name" value="Glutathione-S-Trfase_C_sf"/>
</dbReference>
<dbReference type="InterPro" id="IPR040079">
    <property type="entry name" value="Glutathione_S-Trfase"/>
</dbReference>
<accession>A0A2M9G0L7</accession>
<dbReference type="InterPro" id="IPR004045">
    <property type="entry name" value="Glutathione_S-Trfase_N"/>
</dbReference>
<dbReference type="InterPro" id="IPR036249">
    <property type="entry name" value="Thioredoxin-like_sf"/>
</dbReference>
<dbReference type="CDD" id="cd03043">
    <property type="entry name" value="GST_N_1"/>
    <property type="match status" value="1"/>
</dbReference>
<feature type="domain" description="GST N-terminal" evidence="1">
    <location>
        <begin position="5"/>
        <end position="85"/>
    </location>
</feature>
<dbReference type="SUPFAM" id="SSF52833">
    <property type="entry name" value="Thioredoxin-like"/>
    <property type="match status" value="1"/>
</dbReference>
<dbReference type="OrthoDB" id="9799538at2"/>
<dbReference type="CDD" id="cd03194">
    <property type="entry name" value="GST_C_3"/>
    <property type="match status" value="1"/>
</dbReference>
<dbReference type="PANTHER" id="PTHR42673:SF4">
    <property type="entry name" value="MALEYLACETOACETATE ISOMERASE"/>
    <property type="match status" value="1"/>
</dbReference>
<dbReference type="SUPFAM" id="SSF47616">
    <property type="entry name" value="GST C-terminal domain-like"/>
    <property type="match status" value="1"/>
</dbReference>
<comment type="caution">
    <text evidence="2">The sequence shown here is derived from an EMBL/GenBank/DDBJ whole genome shotgun (WGS) entry which is preliminary data.</text>
</comment>
<dbReference type="GO" id="GO:0004364">
    <property type="term" value="F:glutathione transferase activity"/>
    <property type="evidence" value="ECO:0007669"/>
    <property type="project" value="TreeGrafter"/>
</dbReference>
<keyword evidence="2" id="KW-0808">Transferase</keyword>
<reference evidence="2 3" key="1">
    <citation type="submission" date="2017-11" db="EMBL/GenBank/DDBJ databases">
        <title>Draft genome sequence of Rhizobiales bacterium SY3-13.</title>
        <authorList>
            <person name="Sun C."/>
        </authorList>
    </citation>
    <scope>NUCLEOTIDE SEQUENCE [LARGE SCALE GENOMIC DNA]</scope>
    <source>
        <strain evidence="2 3">SY3-13</strain>
    </source>
</reference>
<gene>
    <name evidence="2" type="ORF">CVT23_12775</name>
</gene>
<sequence length="219" mass="23887">MTERLGLIIGNRIYSSWSLRGWLLARQSGLEFDCEVVPLRQPDTAARIRARAPAGKVPALIDGGLVVWDSLAIAEYLAERAPEAGIWPAETAARAVARSACAEMHSGFAALRQAWPMNLKRRGPALAADEAAAADVERIVALWADCRDRFGDGGDYLFGAWSAADAFYAPVVSRFLSYEADIDAAARAYCEAVWSHPYMGEWRAAAESEIWAIEAIDVL</sequence>
<dbReference type="EMBL" id="PHIG01000034">
    <property type="protein sequence ID" value="PJK29261.1"/>
    <property type="molecule type" value="Genomic_DNA"/>
</dbReference>
<dbReference type="GO" id="GO:0006749">
    <property type="term" value="P:glutathione metabolic process"/>
    <property type="evidence" value="ECO:0007669"/>
    <property type="project" value="TreeGrafter"/>
</dbReference>
<dbReference type="Proteomes" id="UP000229498">
    <property type="component" value="Unassembled WGS sequence"/>
</dbReference>
<dbReference type="RefSeq" id="WP_109795919.1">
    <property type="nucleotide sequence ID" value="NZ_PHIG01000034.1"/>
</dbReference>